<evidence type="ECO:0000313" key="3">
    <source>
        <dbReference type="EMBL" id="CKT16335.1"/>
    </source>
</evidence>
<dbReference type="AlphaFoldDB" id="A0A655AKB1"/>
<reference evidence="5 6" key="1">
    <citation type="submission" date="2015-03" db="EMBL/GenBank/DDBJ databases">
        <authorList>
            <consortium name="Pathogen Informatics"/>
        </authorList>
    </citation>
    <scope>NUCLEOTIDE SEQUENCE [LARGE SCALE GENOMIC DNA]</scope>
    <source>
        <strain evidence="3 6">Bir 172</strain>
        <strain evidence="2 7">Bir 187</strain>
        <strain evidence="4 5">D00501624</strain>
    </source>
</reference>
<evidence type="ECO:0000313" key="6">
    <source>
        <dbReference type="Proteomes" id="UP000048948"/>
    </source>
</evidence>
<evidence type="ECO:0000313" key="4">
    <source>
        <dbReference type="EMBL" id="CNV73717.1"/>
    </source>
</evidence>
<gene>
    <name evidence="4" type="ORF">ERS007661_03005</name>
    <name evidence="3" type="ORF">ERS027646_03084</name>
    <name evidence="2" type="ORF">ERS027661_03991</name>
</gene>
<evidence type="ECO:0000313" key="2">
    <source>
        <dbReference type="EMBL" id="CKT14616.1"/>
    </source>
</evidence>
<sequence>MKIAVVPELFSAPVIFRSAWLISRACSPTWLSPISPSSSARGTSAATESITTMSSAPERISMSAISSACSPVSGWLTSSESVSTPSFLA</sequence>
<dbReference type="EMBL" id="CQQC01001203">
    <property type="protein sequence ID" value="CNV73717.1"/>
    <property type="molecule type" value="Genomic_DNA"/>
</dbReference>
<dbReference type="Proteomes" id="UP000048948">
    <property type="component" value="Unassembled WGS sequence"/>
</dbReference>
<evidence type="ECO:0000313" key="5">
    <source>
        <dbReference type="Proteomes" id="UP000039217"/>
    </source>
</evidence>
<dbReference type="EMBL" id="CNGE01000663">
    <property type="protein sequence ID" value="CKT16335.1"/>
    <property type="molecule type" value="Genomic_DNA"/>
</dbReference>
<name>A0A655AKB1_MYCTX</name>
<dbReference type="Proteomes" id="UP000039217">
    <property type="component" value="Unassembled WGS sequence"/>
</dbReference>
<organism evidence="3 6">
    <name type="scientific">Mycobacterium tuberculosis</name>
    <dbReference type="NCBI Taxonomy" id="1773"/>
    <lineage>
        <taxon>Bacteria</taxon>
        <taxon>Bacillati</taxon>
        <taxon>Actinomycetota</taxon>
        <taxon>Actinomycetes</taxon>
        <taxon>Mycobacteriales</taxon>
        <taxon>Mycobacteriaceae</taxon>
        <taxon>Mycobacterium</taxon>
        <taxon>Mycobacterium tuberculosis complex</taxon>
    </lineage>
</organism>
<protein>
    <submittedName>
        <fullName evidence="3">Uncharacterized protein</fullName>
    </submittedName>
</protein>
<dbReference type="EMBL" id="CNFU01001189">
    <property type="protein sequence ID" value="CKT14616.1"/>
    <property type="molecule type" value="Genomic_DNA"/>
</dbReference>
<accession>A0A655AKB1</accession>
<evidence type="ECO:0000256" key="1">
    <source>
        <dbReference type="SAM" id="MobiDB-lite"/>
    </source>
</evidence>
<feature type="region of interest" description="Disordered" evidence="1">
    <location>
        <begin position="34"/>
        <end position="55"/>
    </location>
</feature>
<proteinExistence type="predicted"/>
<dbReference type="Proteomes" id="UP000049023">
    <property type="component" value="Unassembled WGS sequence"/>
</dbReference>
<evidence type="ECO:0000313" key="7">
    <source>
        <dbReference type="Proteomes" id="UP000049023"/>
    </source>
</evidence>